<organism evidence="2 3">
    <name type="scientific">Nitrosospira multiformis</name>
    <dbReference type="NCBI Taxonomy" id="1231"/>
    <lineage>
        <taxon>Bacteria</taxon>
        <taxon>Pseudomonadati</taxon>
        <taxon>Pseudomonadota</taxon>
        <taxon>Betaproteobacteria</taxon>
        <taxon>Nitrosomonadales</taxon>
        <taxon>Nitrosomonadaceae</taxon>
        <taxon>Nitrosospira</taxon>
    </lineage>
</organism>
<sequence>MTTTERSTLTETEVINEKAQDLTSTERFELQTESEKVISENTSTEVGLTVNASYGPSVDATSNFNWTNSSARQESNRASATFARDTTTRATSKIQKRTLERQFVRTVNEIEERNKHSFDNKDGPGNISGVYRFVDKIYKAQIVNYGKRFMLEFMVPEPAAFLRYAVSKQPIDTVTQVKPEPPGYCQNNNFIALQPQHIERDKYMQWVSKYLAEDIEPPPPSTLIISEKKNKDIPGEGRKLSSDSFDIPINDGYIPLAAYVNIYGETQDLTTGDETTEHQVVVQVQDAQLTYVEPGDDRLVDPLPLRQPATGKIPVTINSNAFHNYGVLVSVLCTCSAEKFEAWQIKTYNSIMNAYNDQKSRYDNSVEAARIRDSDITGTNPLMNRECEKRELKKGCISLLTAQSFKTFNAMRRNVAPLGYPEIAFADANAEGRYIQFFENAFEWTNMIYIFYPYFWGKKDDWVTISQISDNDPLYTRFLQAGAARVQVPVRPGFETSLLHYLRIGEIWYGEGTMVNTEDGVADPLHLSVLAELKEQLGNQNIEGKGRLTVQKDVTKVTGIETEFTDSDENKRIIIKEKTYVISEVISPTEIHLTQKYLDESESGVRYSIGVKLVGNPWEVKLPTDLVMIDEYKTLPAINAAIQDG</sequence>
<reference evidence="2 3" key="1">
    <citation type="submission" date="2016-10" db="EMBL/GenBank/DDBJ databases">
        <authorList>
            <person name="de Groot N.N."/>
        </authorList>
    </citation>
    <scope>NUCLEOTIDE SEQUENCE [LARGE SCALE GENOMIC DNA]</scope>
    <source>
        <strain evidence="2 3">Nl14</strain>
    </source>
</reference>
<accession>A0A1I7I361</accession>
<feature type="region of interest" description="Disordered" evidence="1">
    <location>
        <begin position="69"/>
        <end position="89"/>
    </location>
</feature>
<protein>
    <submittedName>
        <fullName evidence="2">Uncharacterized protein</fullName>
    </submittedName>
</protein>
<evidence type="ECO:0000313" key="3">
    <source>
        <dbReference type="Proteomes" id="UP000182649"/>
    </source>
</evidence>
<name>A0A1I7I361_9PROT</name>
<evidence type="ECO:0000313" key="2">
    <source>
        <dbReference type="EMBL" id="SFU67368.1"/>
    </source>
</evidence>
<proteinExistence type="predicted"/>
<dbReference type="Proteomes" id="UP000182649">
    <property type="component" value="Unassembled WGS sequence"/>
</dbReference>
<dbReference type="OrthoDB" id="8563833at2"/>
<dbReference type="EMBL" id="FPBZ01000014">
    <property type="protein sequence ID" value="SFU67368.1"/>
    <property type="molecule type" value="Genomic_DNA"/>
</dbReference>
<feature type="compositionally biased region" description="Low complexity" evidence="1">
    <location>
        <begin position="77"/>
        <end position="89"/>
    </location>
</feature>
<dbReference type="AlphaFoldDB" id="A0A1I7I361"/>
<evidence type="ECO:0000256" key="1">
    <source>
        <dbReference type="SAM" id="MobiDB-lite"/>
    </source>
</evidence>
<dbReference type="RefSeq" id="WP_074975370.1">
    <property type="nucleotide sequence ID" value="NZ_FPBZ01000014.1"/>
</dbReference>
<gene>
    <name evidence="2" type="ORF">SAMN05216417_1143</name>
</gene>